<evidence type="ECO:0000313" key="9">
    <source>
        <dbReference type="Proteomes" id="UP000054075"/>
    </source>
</evidence>
<evidence type="ECO:0000256" key="1">
    <source>
        <dbReference type="ARBA" id="ARBA00010254"/>
    </source>
</evidence>
<comment type="subunit">
    <text evidence="6">Part of the 30S ribosomal subunit.</text>
</comment>
<comment type="function">
    <text evidence="6">One of the primary rRNA binding proteins, it binds specifically to the 5'-end of 16S ribosomal RNA.</text>
</comment>
<name>A8PNP5_9COXI</name>
<keyword evidence="4 6" id="KW-0689">Ribosomal protein</keyword>
<keyword evidence="3 6" id="KW-0694">RNA-binding</keyword>
<keyword evidence="5 6" id="KW-0687">Ribonucleoprotein</keyword>
<dbReference type="GO" id="GO:0006412">
    <property type="term" value="P:translation"/>
    <property type="evidence" value="ECO:0007669"/>
    <property type="project" value="UniProtKB-UniRule"/>
</dbReference>
<dbReference type="InterPro" id="IPR019984">
    <property type="entry name" value="Ribosomal_uS17_bact/chlr"/>
</dbReference>
<accession>A8PNP5</accession>
<evidence type="ECO:0000256" key="6">
    <source>
        <dbReference type="HAMAP-Rule" id="MF_01345"/>
    </source>
</evidence>
<dbReference type="InterPro" id="IPR000266">
    <property type="entry name" value="Ribosomal_uS17"/>
</dbReference>
<dbReference type="STRING" id="59196.RICGR_1064"/>
<dbReference type="CDD" id="cd00364">
    <property type="entry name" value="Ribosomal_uS17"/>
    <property type="match status" value="1"/>
</dbReference>
<keyword evidence="9" id="KW-1185">Reference proteome</keyword>
<dbReference type="EMBL" id="AAQJ02000001">
    <property type="protein sequence ID" value="EDP46872.1"/>
    <property type="molecule type" value="Genomic_DNA"/>
</dbReference>
<proteinExistence type="inferred from homology"/>
<dbReference type="RefSeq" id="WP_006035837.1">
    <property type="nucleotide sequence ID" value="NZ_AAQJ02000001.1"/>
</dbReference>
<sequence>MSQASKVNRTLMGQVISNKMDKTINVLIVRREKHPKYGKYLKRSSKILAHDPENSCFEGDTVLIQEGRPISKRKAWTLLKVVEKSVNQRPRSDSGIAG</sequence>
<dbReference type="PANTHER" id="PTHR10744">
    <property type="entry name" value="40S RIBOSOMAL PROTEIN S11 FAMILY MEMBER"/>
    <property type="match status" value="1"/>
</dbReference>
<dbReference type="Proteomes" id="UP000054075">
    <property type="component" value="Unassembled WGS sequence"/>
</dbReference>
<dbReference type="Pfam" id="PF00366">
    <property type="entry name" value="Ribosomal_S17"/>
    <property type="match status" value="1"/>
</dbReference>
<protein>
    <recommendedName>
        <fullName evidence="6">Small ribosomal subunit protein uS17</fullName>
    </recommendedName>
</protein>
<evidence type="ECO:0000256" key="2">
    <source>
        <dbReference type="ARBA" id="ARBA00022730"/>
    </source>
</evidence>
<dbReference type="OrthoDB" id="9811714at2"/>
<dbReference type="NCBIfam" id="NF004123">
    <property type="entry name" value="PRK05610.1"/>
    <property type="match status" value="1"/>
</dbReference>
<dbReference type="PRINTS" id="PR00973">
    <property type="entry name" value="RIBOSOMALS17"/>
</dbReference>
<evidence type="ECO:0000256" key="5">
    <source>
        <dbReference type="ARBA" id="ARBA00023274"/>
    </source>
</evidence>
<comment type="caution">
    <text evidence="8">The sequence shown here is derived from an EMBL/GenBank/DDBJ whole genome shotgun (WGS) entry which is preliminary data.</text>
</comment>
<dbReference type="Gene3D" id="2.40.50.140">
    <property type="entry name" value="Nucleic acid-binding proteins"/>
    <property type="match status" value="1"/>
</dbReference>
<dbReference type="PANTHER" id="PTHR10744:SF1">
    <property type="entry name" value="SMALL RIBOSOMAL SUBUNIT PROTEIN US17M"/>
    <property type="match status" value="1"/>
</dbReference>
<reference evidence="8" key="2">
    <citation type="submission" date="2007-10" db="EMBL/GenBank/DDBJ databases">
        <authorList>
            <person name="Myers G.S."/>
        </authorList>
    </citation>
    <scope>NUCLEOTIDE SEQUENCE [LARGE SCALE GENOMIC DNA]</scope>
</reference>
<reference evidence="8" key="1">
    <citation type="submission" date="2006-04" db="EMBL/GenBank/DDBJ databases">
        <authorList>
            <person name="Seshadri R."/>
            <person name="Federici B.A."/>
        </authorList>
    </citation>
    <scope>NUCLEOTIDE SEQUENCE [LARGE SCALE GENOMIC DNA]</scope>
</reference>
<evidence type="ECO:0000313" key="8">
    <source>
        <dbReference type="EMBL" id="EDP46872.1"/>
    </source>
</evidence>
<dbReference type="InterPro" id="IPR019979">
    <property type="entry name" value="Ribosomal_uS17_CS"/>
</dbReference>
<evidence type="ECO:0000256" key="3">
    <source>
        <dbReference type="ARBA" id="ARBA00022884"/>
    </source>
</evidence>
<dbReference type="PROSITE" id="PS00056">
    <property type="entry name" value="RIBOSOMAL_S17"/>
    <property type="match status" value="1"/>
</dbReference>
<dbReference type="NCBIfam" id="TIGR03635">
    <property type="entry name" value="uS17_bact"/>
    <property type="match status" value="1"/>
</dbReference>
<gene>
    <name evidence="6" type="primary">rpsQ</name>
    <name evidence="8" type="ORF">RICGR_1064</name>
</gene>
<dbReference type="GO" id="GO:0022627">
    <property type="term" value="C:cytosolic small ribosomal subunit"/>
    <property type="evidence" value="ECO:0007669"/>
    <property type="project" value="UniProtKB-UniRule"/>
</dbReference>
<comment type="similarity">
    <text evidence="1 6 7">Belongs to the universal ribosomal protein uS17 family.</text>
</comment>
<dbReference type="GO" id="GO:0019843">
    <property type="term" value="F:rRNA binding"/>
    <property type="evidence" value="ECO:0007669"/>
    <property type="project" value="UniProtKB-UniRule"/>
</dbReference>
<dbReference type="AlphaFoldDB" id="A8PNP5"/>
<dbReference type="SUPFAM" id="SSF50249">
    <property type="entry name" value="Nucleic acid-binding proteins"/>
    <property type="match status" value="1"/>
</dbReference>
<dbReference type="HAMAP" id="MF_01345_B">
    <property type="entry name" value="Ribosomal_uS17_B"/>
    <property type="match status" value="1"/>
</dbReference>
<dbReference type="InterPro" id="IPR012340">
    <property type="entry name" value="NA-bd_OB-fold"/>
</dbReference>
<evidence type="ECO:0000256" key="7">
    <source>
        <dbReference type="RuleBase" id="RU003872"/>
    </source>
</evidence>
<dbReference type="GO" id="GO:0003735">
    <property type="term" value="F:structural constituent of ribosome"/>
    <property type="evidence" value="ECO:0007669"/>
    <property type="project" value="UniProtKB-UniRule"/>
</dbReference>
<evidence type="ECO:0000256" key="4">
    <source>
        <dbReference type="ARBA" id="ARBA00022980"/>
    </source>
</evidence>
<keyword evidence="2 6" id="KW-0699">rRNA-binding</keyword>
<organism evidence="8 9">
    <name type="scientific">Rickettsiella grylli</name>
    <dbReference type="NCBI Taxonomy" id="59196"/>
    <lineage>
        <taxon>Bacteria</taxon>
        <taxon>Pseudomonadati</taxon>
        <taxon>Pseudomonadota</taxon>
        <taxon>Gammaproteobacteria</taxon>
        <taxon>Legionellales</taxon>
        <taxon>Coxiellaceae</taxon>
        <taxon>Rickettsiella</taxon>
    </lineage>
</organism>
<dbReference type="eggNOG" id="COG0186">
    <property type="taxonomic scope" value="Bacteria"/>
</dbReference>